<reference evidence="2" key="1">
    <citation type="submission" date="2021-03" db="EMBL/GenBank/DDBJ databases">
        <authorList>
            <person name="Tran Van P."/>
        </authorList>
    </citation>
    <scope>NUCLEOTIDE SEQUENCE</scope>
</reference>
<comment type="caution">
    <text evidence="2">The sequence shown here is derived from an EMBL/GenBank/DDBJ whole genome shotgun (WGS) entry which is preliminary data.</text>
</comment>
<gene>
    <name evidence="2" type="ORF">TPAB3V08_LOCUS15931</name>
</gene>
<protein>
    <recommendedName>
        <fullName evidence="1">CLEC16A/TT9 C-terminal domain-containing protein</fullName>
    </recommendedName>
</protein>
<feature type="non-terminal residue" evidence="2">
    <location>
        <position position="161"/>
    </location>
</feature>
<evidence type="ECO:0000259" key="1">
    <source>
        <dbReference type="Pfam" id="PF19439"/>
    </source>
</evidence>
<proteinExistence type="predicted"/>
<accession>A0ABN7PTM7</accession>
<evidence type="ECO:0000313" key="2">
    <source>
        <dbReference type="EMBL" id="CAG2068988.1"/>
    </source>
</evidence>
<feature type="non-terminal residue" evidence="2">
    <location>
        <position position="1"/>
    </location>
</feature>
<organism evidence="2 3">
    <name type="scientific">Timema podura</name>
    <name type="common">Walking stick</name>
    <dbReference type="NCBI Taxonomy" id="61482"/>
    <lineage>
        <taxon>Eukaryota</taxon>
        <taxon>Metazoa</taxon>
        <taxon>Ecdysozoa</taxon>
        <taxon>Arthropoda</taxon>
        <taxon>Hexapoda</taxon>
        <taxon>Insecta</taxon>
        <taxon>Pterygota</taxon>
        <taxon>Neoptera</taxon>
        <taxon>Polyneoptera</taxon>
        <taxon>Phasmatodea</taxon>
        <taxon>Timematodea</taxon>
        <taxon>Timematoidea</taxon>
        <taxon>Timematidae</taxon>
        <taxon>Timema</taxon>
    </lineage>
</organism>
<name>A0ABN7PTM7_TIMPD</name>
<sequence length="161" mass="18464">RSARTLCVICRFPGVNEELLDTVLFPSERQETKHWYNILLVEKLIKIISYSCQSNSRIRLVTLELSIRLLTQLVMKNSQSFLHDCHLAAIEGAKEESTALLRNFYKVRNKTYTLPILLEGQGRGGPGDKRRLRDRTLHFTLPVCELCDAPSSVYHILVEGH</sequence>
<evidence type="ECO:0000313" key="3">
    <source>
        <dbReference type="Proteomes" id="UP001153148"/>
    </source>
</evidence>
<dbReference type="EMBL" id="CAJPIN010110645">
    <property type="protein sequence ID" value="CAG2068988.1"/>
    <property type="molecule type" value="Genomic_DNA"/>
</dbReference>
<keyword evidence="3" id="KW-1185">Reference proteome</keyword>
<feature type="domain" description="CLEC16A/TT9 C-terminal" evidence="1">
    <location>
        <begin position="10"/>
        <end position="108"/>
    </location>
</feature>
<dbReference type="Pfam" id="PF19439">
    <property type="entry name" value="CLEC16A_C"/>
    <property type="match status" value="1"/>
</dbReference>
<dbReference type="Proteomes" id="UP001153148">
    <property type="component" value="Unassembled WGS sequence"/>
</dbReference>
<dbReference type="InterPro" id="IPR045820">
    <property type="entry name" value="CLEC16A/TT9_C"/>
</dbReference>